<accession>A0A1W1BP63</accession>
<dbReference type="GO" id="GO:0005886">
    <property type="term" value="C:plasma membrane"/>
    <property type="evidence" value="ECO:0007669"/>
    <property type="project" value="UniProtKB-SubCell"/>
</dbReference>
<dbReference type="PANTHER" id="PTHR30106">
    <property type="entry name" value="INNER MEMBRANE PROTEIN YEIH-RELATED"/>
    <property type="match status" value="1"/>
</dbReference>
<name>A0A1W1BP63_9ZZZZ</name>
<comment type="subcellular location">
    <subcellularLocation>
        <location evidence="1">Cell membrane</location>
        <topology evidence="1">Multi-pass membrane protein</topology>
    </subcellularLocation>
</comment>
<feature type="transmembrane region" description="Helical" evidence="7">
    <location>
        <begin position="37"/>
        <end position="54"/>
    </location>
</feature>
<evidence type="ECO:0000256" key="1">
    <source>
        <dbReference type="ARBA" id="ARBA00004651"/>
    </source>
</evidence>
<protein>
    <submittedName>
        <fullName evidence="8">Putative membrane protein YeiH</fullName>
    </submittedName>
</protein>
<evidence type="ECO:0000256" key="5">
    <source>
        <dbReference type="ARBA" id="ARBA00022989"/>
    </source>
</evidence>
<comment type="similarity">
    <text evidence="2">Belongs to the UPF0324 family.</text>
</comment>
<reference evidence="8" key="1">
    <citation type="submission" date="2016-10" db="EMBL/GenBank/DDBJ databases">
        <authorList>
            <person name="de Groot N.N."/>
        </authorList>
    </citation>
    <scope>NUCLEOTIDE SEQUENCE</scope>
</reference>
<feature type="transmembrane region" description="Helical" evidence="7">
    <location>
        <begin position="287"/>
        <end position="309"/>
    </location>
</feature>
<organism evidence="8">
    <name type="scientific">hydrothermal vent metagenome</name>
    <dbReference type="NCBI Taxonomy" id="652676"/>
    <lineage>
        <taxon>unclassified sequences</taxon>
        <taxon>metagenomes</taxon>
        <taxon>ecological metagenomes</taxon>
    </lineage>
</organism>
<evidence type="ECO:0000256" key="2">
    <source>
        <dbReference type="ARBA" id="ARBA00007977"/>
    </source>
</evidence>
<evidence type="ECO:0000256" key="4">
    <source>
        <dbReference type="ARBA" id="ARBA00022692"/>
    </source>
</evidence>
<feature type="transmembrane region" description="Helical" evidence="7">
    <location>
        <begin position="346"/>
        <end position="369"/>
    </location>
</feature>
<feature type="transmembrane region" description="Helical" evidence="7">
    <location>
        <begin position="321"/>
        <end position="340"/>
    </location>
</feature>
<keyword evidence="5 7" id="KW-1133">Transmembrane helix</keyword>
<keyword evidence="4 7" id="KW-0812">Transmembrane</keyword>
<proteinExistence type="inferred from homology"/>
<sequence>MAFSKENRQGTISGIIFVAIFAAAATAISQIAFFKSLGISPLVIGIVLGIFYANTLHNHIPSAWGTGITFSAKKILRFAIVFYGFRITFQQIMDVGLSGFTVSLIMLSTTFLLGTYLGIKAFKMDRETSMLTAAGGAVCGAAAVLATEPVLKAEGYKTAVAVSMVVLFGTISMFLYPVLYASIIEPAQGFLHMTPEQFGIYTGGTIHEVAQVVAVPASIPTATIHDVITNASGATMSAEALHTQMANSAVIVKMTRVILIAPMLILLGIYLSMQAKKSGKVGDKLQLVIPWFAVYFIGMAGFNSLDIVPHAIVGTINQIDTFLLTMAMTALGMGTIFSKFKGLGLAPLYTAGSMFIWLVFGGFIVTKVVTSIL</sequence>
<evidence type="ECO:0000256" key="6">
    <source>
        <dbReference type="ARBA" id="ARBA00023136"/>
    </source>
</evidence>
<dbReference type="InterPro" id="IPR018383">
    <property type="entry name" value="UPF0324_pro"/>
</dbReference>
<feature type="transmembrane region" description="Helical" evidence="7">
    <location>
        <begin position="131"/>
        <end position="147"/>
    </location>
</feature>
<evidence type="ECO:0000256" key="3">
    <source>
        <dbReference type="ARBA" id="ARBA00022475"/>
    </source>
</evidence>
<feature type="transmembrane region" description="Helical" evidence="7">
    <location>
        <begin position="257"/>
        <end position="275"/>
    </location>
</feature>
<dbReference type="PANTHER" id="PTHR30106:SF2">
    <property type="entry name" value="UPF0324 INNER MEMBRANE PROTEIN YEIH"/>
    <property type="match status" value="1"/>
</dbReference>
<feature type="transmembrane region" description="Helical" evidence="7">
    <location>
        <begin position="12"/>
        <end position="31"/>
    </location>
</feature>
<feature type="transmembrane region" description="Helical" evidence="7">
    <location>
        <begin position="159"/>
        <end position="183"/>
    </location>
</feature>
<dbReference type="AlphaFoldDB" id="A0A1W1BP63"/>
<gene>
    <name evidence="8" type="ORF">MNB_SM-5-50</name>
</gene>
<keyword evidence="6 7" id="KW-0472">Membrane</keyword>
<dbReference type="Pfam" id="PF03601">
    <property type="entry name" value="Cons_hypoth698"/>
    <property type="match status" value="1"/>
</dbReference>
<dbReference type="EMBL" id="FPHH01000031">
    <property type="protein sequence ID" value="SFV55257.1"/>
    <property type="molecule type" value="Genomic_DNA"/>
</dbReference>
<keyword evidence="3" id="KW-1003">Cell membrane</keyword>
<evidence type="ECO:0000313" key="8">
    <source>
        <dbReference type="EMBL" id="SFV55257.1"/>
    </source>
</evidence>
<feature type="transmembrane region" description="Helical" evidence="7">
    <location>
        <begin position="99"/>
        <end position="119"/>
    </location>
</feature>
<evidence type="ECO:0000256" key="7">
    <source>
        <dbReference type="SAM" id="Phobius"/>
    </source>
</evidence>